<dbReference type="EMBL" id="KZ820717">
    <property type="protein sequence ID" value="PWN46771.1"/>
    <property type="molecule type" value="Genomic_DNA"/>
</dbReference>
<sequence>MSPRGLSTRGSVASMGVGVNPFKGSIPWGVLSRRSSFLTRRGSRSAGFPGEWRWEVAVLSKLDGQPHLVRIFLWVLGEKGFSLPWPKDVGQGEGSSAGSSRRIIPVVVKATDSNKKMNESLVALFPLSLGISSTVLVPLRPVYPSGELGNGSEMVERNSSYLGDLST</sequence>
<reference evidence="1 2" key="1">
    <citation type="journal article" date="2018" name="Mol. Biol. Evol.">
        <title>Broad Genomic Sampling Reveals a Smut Pathogenic Ancestry of the Fungal Clade Ustilaginomycotina.</title>
        <authorList>
            <person name="Kijpornyongpan T."/>
            <person name="Mondo S.J."/>
            <person name="Barry K."/>
            <person name="Sandor L."/>
            <person name="Lee J."/>
            <person name="Lipzen A."/>
            <person name="Pangilinan J."/>
            <person name="LaButti K."/>
            <person name="Hainaut M."/>
            <person name="Henrissat B."/>
            <person name="Grigoriev I.V."/>
            <person name="Spatafora J.W."/>
            <person name="Aime M.C."/>
        </authorList>
    </citation>
    <scope>NUCLEOTIDE SEQUENCE [LARGE SCALE GENOMIC DNA]</scope>
    <source>
        <strain evidence="1 2">SA 807</strain>
    </source>
</reference>
<keyword evidence="2" id="KW-1185">Reference proteome</keyword>
<protein>
    <submittedName>
        <fullName evidence="1">Uncharacterized protein</fullName>
    </submittedName>
</protein>
<evidence type="ECO:0000313" key="1">
    <source>
        <dbReference type="EMBL" id="PWN46771.1"/>
    </source>
</evidence>
<accession>A0ACD0NLS6</accession>
<gene>
    <name evidence="1" type="ORF">IE53DRAFT_391064</name>
</gene>
<proteinExistence type="predicted"/>
<name>A0ACD0NLS6_9BASI</name>
<evidence type="ECO:0000313" key="2">
    <source>
        <dbReference type="Proteomes" id="UP000245626"/>
    </source>
</evidence>
<dbReference type="Proteomes" id="UP000245626">
    <property type="component" value="Unassembled WGS sequence"/>
</dbReference>
<organism evidence="1 2">
    <name type="scientific">Violaceomyces palustris</name>
    <dbReference type="NCBI Taxonomy" id="1673888"/>
    <lineage>
        <taxon>Eukaryota</taxon>
        <taxon>Fungi</taxon>
        <taxon>Dikarya</taxon>
        <taxon>Basidiomycota</taxon>
        <taxon>Ustilaginomycotina</taxon>
        <taxon>Ustilaginomycetes</taxon>
        <taxon>Violaceomycetales</taxon>
        <taxon>Violaceomycetaceae</taxon>
        <taxon>Violaceomyces</taxon>
    </lineage>
</organism>